<protein>
    <submittedName>
        <fullName evidence="2">Uncharacterized protein</fullName>
    </submittedName>
</protein>
<evidence type="ECO:0000313" key="3">
    <source>
        <dbReference type="Proteomes" id="UP001583177"/>
    </source>
</evidence>
<keyword evidence="1" id="KW-1133">Transmembrane helix</keyword>
<organism evidence="2 3">
    <name type="scientific">Diaporthe australafricana</name>
    <dbReference type="NCBI Taxonomy" id="127596"/>
    <lineage>
        <taxon>Eukaryota</taxon>
        <taxon>Fungi</taxon>
        <taxon>Dikarya</taxon>
        <taxon>Ascomycota</taxon>
        <taxon>Pezizomycotina</taxon>
        <taxon>Sordariomycetes</taxon>
        <taxon>Sordariomycetidae</taxon>
        <taxon>Diaporthales</taxon>
        <taxon>Diaporthaceae</taxon>
        <taxon>Diaporthe</taxon>
    </lineage>
</organism>
<accession>A0ABR3VYS6</accession>
<evidence type="ECO:0000256" key="1">
    <source>
        <dbReference type="SAM" id="Phobius"/>
    </source>
</evidence>
<comment type="caution">
    <text evidence="2">The sequence shown here is derived from an EMBL/GenBank/DDBJ whole genome shotgun (WGS) entry which is preliminary data.</text>
</comment>
<dbReference type="Proteomes" id="UP001583177">
    <property type="component" value="Unassembled WGS sequence"/>
</dbReference>
<reference evidence="2 3" key="1">
    <citation type="journal article" date="2024" name="IMA Fungus">
        <title>IMA Genome - F19 : A genome assembly and annotation guide to empower mycologists, including annotated draft genome sequences of Ceratocystis pirilliformis, Diaporthe australafricana, Fusarium ophioides, Paecilomyces lecythidis, and Sporothrix stenoceras.</title>
        <authorList>
            <person name="Aylward J."/>
            <person name="Wilson A.M."/>
            <person name="Visagie C.M."/>
            <person name="Spraker J."/>
            <person name="Barnes I."/>
            <person name="Buitendag C."/>
            <person name="Ceriani C."/>
            <person name="Del Mar Angel L."/>
            <person name="du Plessis D."/>
            <person name="Fuchs T."/>
            <person name="Gasser K."/>
            <person name="Kramer D."/>
            <person name="Li W."/>
            <person name="Munsamy K."/>
            <person name="Piso A."/>
            <person name="Price J.L."/>
            <person name="Sonnekus B."/>
            <person name="Thomas C."/>
            <person name="van der Nest A."/>
            <person name="van Dijk A."/>
            <person name="van Heerden A."/>
            <person name="van Vuuren N."/>
            <person name="Yilmaz N."/>
            <person name="Duong T.A."/>
            <person name="van der Merwe N.A."/>
            <person name="Wingfield M.J."/>
            <person name="Wingfield B.D."/>
        </authorList>
    </citation>
    <scope>NUCLEOTIDE SEQUENCE [LARGE SCALE GENOMIC DNA]</scope>
    <source>
        <strain evidence="2 3">CMW 18300</strain>
    </source>
</reference>
<proteinExistence type="predicted"/>
<gene>
    <name evidence="2" type="ORF">Daus18300_013512</name>
</gene>
<evidence type="ECO:0000313" key="2">
    <source>
        <dbReference type="EMBL" id="KAL1848722.1"/>
    </source>
</evidence>
<name>A0ABR3VYS6_9PEZI</name>
<sequence length="77" mass="8375">MSGQPPLSEGPDPDESLSATIIGVSTLFTVFTVICLALRLLSRTFTKVGVKIDDYLAVVATIFLIGIQWRTMELDTT</sequence>
<keyword evidence="1" id="KW-0472">Membrane</keyword>
<dbReference type="EMBL" id="JAWRVE010000213">
    <property type="protein sequence ID" value="KAL1848722.1"/>
    <property type="molecule type" value="Genomic_DNA"/>
</dbReference>
<keyword evidence="1" id="KW-0812">Transmembrane</keyword>
<keyword evidence="3" id="KW-1185">Reference proteome</keyword>
<feature type="transmembrane region" description="Helical" evidence="1">
    <location>
        <begin position="52"/>
        <end position="69"/>
    </location>
</feature>
<feature type="transmembrane region" description="Helical" evidence="1">
    <location>
        <begin position="20"/>
        <end position="40"/>
    </location>
</feature>